<dbReference type="InterPro" id="IPR019775">
    <property type="entry name" value="WD40_repeat_CS"/>
</dbReference>
<dbReference type="InterPro" id="IPR006594">
    <property type="entry name" value="LisH"/>
</dbReference>
<evidence type="ECO:0000256" key="2">
    <source>
        <dbReference type="ARBA" id="ARBA00009435"/>
    </source>
</evidence>
<evidence type="ECO:0000256" key="4">
    <source>
        <dbReference type="ARBA" id="ARBA00022737"/>
    </source>
</evidence>
<dbReference type="Proteomes" id="UP000191691">
    <property type="component" value="Unassembled WGS sequence"/>
</dbReference>
<dbReference type="GO" id="GO:0016251">
    <property type="term" value="F:RNA polymerase II general transcription initiation factor activity"/>
    <property type="evidence" value="ECO:0007669"/>
    <property type="project" value="TreeGrafter"/>
</dbReference>
<evidence type="ECO:0000259" key="10">
    <source>
        <dbReference type="Pfam" id="PF04494"/>
    </source>
</evidence>
<keyword evidence="3 8" id="KW-0853">WD repeat</keyword>
<keyword evidence="6" id="KW-0804">Transcription</keyword>
<feature type="repeat" description="WD" evidence="8">
    <location>
        <begin position="595"/>
        <end position="626"/>
    </location>
</feature>
<protein>
    <recommendedName>
        <fullName evidence="10">TFIID subunit TAF5 NTD2 domain-containing protein</fullName>
    </recommendedName>
</protein>
<dbReference type="PANTHER" id="PTHR19879:SF1">
    <property type="entry name" value="CANNONBALL-RELATED"/>
    <property type="match status" value="1"/>
</dbReference>
<gene>
    <name evidence="11" type="ORF">PENNAL_c0005G09400</name>
</gene>
<comment type="subcellular location">
    <subcellularLocation>
        <location evidence="1">Nucleus</location>
    </subcellularLocation>
</comment>
<dbReference type="AlphaFoldDB" id="A0A1V6Z1G1"/>
<dbReference type="EMBL" id="MOOB01000005">
    <property type="protein sequence ID" value="OQE93543.1"/>
    <property type="molecule type" value="Genomic_DNA"/>
</dbReference>
<evidence type="ECO:0000256" key="5">
    <source>
        <dbReference type="ARBA" id="ARBA00023015"/>
    </source>
</evidence>
<dbReference type="CDD" id="cd00200">
    <property type="entry name" value="WD40"/>
    <property type="match status" value="1"/>
</dbReference>
<dbReference type="GO" id="GO:0006367">
    <property type="term" value="P:transcription initiation at RNA polymerase II promoter"/>
    <property type="evidence" value="ECO:0007669"/>
    <property type="project" value="TreeGrafter"/>
</dbReference>
<feature type="region of interest" description="Disordered" evidence="9">
    <location>
        <begin position="772"/>
        <end position="793"/>
    </location>
</feature>
<feature type="repeat" description="WD" evidence="8">
    <location>
        <begin position="481"/>
        <end position="522"/>
    </location>
</feature>
<dbReference type="GO" id="GO:0005669">
    <property type="term" value="C:transcription factor TFIID complex"/>
    <property type="evidence" value="ECO:0007669"/>
    <property type="project" value="TreeGrafter"/>
</dbReference>
<dbReference type="InterPro" id="IPR037264">
    <property type="entry name" value="TFIID_NTD2_sf"/>
</dbReference>
<keyword evidence="7" id="KW-0539">Nucleus</keyword>
<dbReference type="Pfam" id="PF00400">
    <property type="entry name" value="WD40"/>
    <property type="match status" value="6"/>
</dbReference>
<evidence type="ECO:0000313" key="12">
    <source>
        <dbReference type="Proteomes" id="UP000191691"/>
    </source>
</evidence>
<name>A0A1V6Z1G1_PENNA</name>
<evidence type="ECO:0000256" key="9">
    <source>
        <dbReference type="SAM" id="MobiDB-lite"/>
    </source>
</evidence>
<feature type="compositionally biased region" description="Low complexity" evidence="9">
    <location>
        <begin position="51"/>
        <end position="67"/>
    </location>
</feature>
<dbReference type="Gene3D" id="2.130.10.10">
    <property type="entry name" value="YVTN repeat-like/Quinoprotein amine dehydrogenase"/>
    <property type="match status" value="2"/>
</dbReference>
<feature type="repeat" description="WD" evidence="8">
    <location>
        <begin position="729"/>
        <end position="763"/>
    </location>
</feature>
<organism evidence="11 12">
    <name type="scientific">Penicillium nalgiovense</name>
    <dbReference type="NCBI Taxonomy" id="60175"/>
    <lineage>
        <taxon>Eukaryota</taxon>
        <taxon>Fungi</taxon>
        <taxon>Dikarya</taxon>
        <taxon>Ascomycota</taxon>
        <taxon>Pezizomycotina</taxon>
        <taxon>Eurotiomycetes</taxon>
        <taxon>Eurotiomycetidae</taxon>
        <taxon>Eurotiales</taxon>
        <taxon>Aspergillaceae</taxon>
        <taxon>Penicillium</taxon>
    </lineage>
</organism>
<dbReference type="InterPro" id="IPR036322">
    <property type="entry name" value="WD40_repeat_dom_sf"/>
</dbReference>
<comment type="similarity">
    <text evidence="2">Belongs to the WD repeat TAF5 family.</text>
</comment>
<dbReference type="InterPro" id="IPR001680">
    <property type="entry name" value="WD40_rpt"/>
</dbReference>
<proteinExistence type="inferred from homology"/>
<dbReference type="SUPFAM" id="SSF50978">
    <property type="entry name" value="WD40 repeat-like"/>
    <property type="match status" value="1"/>
</dbReference>
<evidence type="ECO:0000256" key="6">
    <source>
        <dbReference type="ARBA" id="ARBA00023163"/>
    </source>
</evidence>
<dbReference type="Gene3D" id="1.25.40.500">
    <property type="entry name" value="TFIID subunit TAF5, NTD2 domain"/>
    <property type="match status" value="1"/>
</dbReference>
<accession>A0A1V6Z1G1</accession>
<dbReference type="InterPro" id="IPR020472">
    <property type="entry name" value="WD40_PAC1"/>
</dbReference>
<feature type="domain" description="TFIID subunit TAF5 NTD2" evidence="10">
    <location>
        <begin position="192"/>
        <end position="322"/>
    </location>
</feature>
<feature type="compositionally biased region" description="Low complexity" evidence="9">
    <location>
        <begin position="95"/>
        <end position="110"/>
    </location>
</feature>
<evidence type="ECO:0000256" key="1">
    <source>
        <dbReference type="ARBA" id="ARBA00004123"/>
    </source>
</evidence>
<keyword evidence="4" id="KW-0677">Repeat</keyword>
<evidence type="ECO:0000256" key="3">
    <source>
        <dbReference type="ARBA" id="ARBA00022574"/>
    </source>
</evidence>
<comment type="caution">
    <text evidence="11">The sequence shown here is derived from an EMBL/GenBank/DDBJ whole genome shotgun (WGS) entry which is preliminary data.</text>
</comment>
<feature type="repeat" description="WD" evidence="8">
    <location>
        <begin position="572"/>
        <end position="594"/>
    </location>
</feature>
<dbReference type="PRINTS" id="PR00320">
    <property type="entry name" value="GPROTEINBRPT"/>
</dbReference>
<dbReference type="PROSITE" id="PS50082">
    <property type="entry name" value="WD_REPEATS_2"/>
    <property type="match status" value="6"/>
</dbReference>
<evidence type="ECO:0000256" key="8">
    <source>
        <dbReference type="PROSITE-ProRule" id="PRU00221"/>
    </source>
</evidence>
<dbReference type="STRING" id="60175.A0A1V6Z1G1"/>
<dbReference type="CDD" id="cd08044">
    <property type="entry name" value="TAF5_NTD2"/>
    <property type="match status" value="1"/>
</dbReference>
<dbReference type="PROSITE" id="PS00678">
    <property type="entry name" value="WD_REPEATS_1"/>
    <property type="match status" value="1"/>
</dbReference>
<evidence type="ECO:0000313" key="11">
    <source>
        <dbReference type="EMBL" id="OQE93543.1"/>
    </source>
</evidence>
<dbReference type="InterPro" id="IPR015943">
    <property type="entry name" value="WD40/YVTN_repeat-like_dom_sf"/>
</dbReference>
<feature type="compositionally biased region" description="Gly residues" evidence="9">
    <location>
        <begin position="12"/>
        <end position="23"/>
    </location>
</feature>
<keyword evidence="5" id="KW-0805">Transcription regulation</keyword>
<feature type="repeat" description="WD" evidence="8">
    <location>
        <begin position="679"/>
        <end position="720"/>
    </location>
</feature>
<feature type="compositionally biased region" description="Basic residues" evidence="9">
    <location>
        <begin position="84"/>
        <end position="94"/>
    </location>
</feature>
<dbReference type="SMART" id="SM00320">
    <property type="entry name" value="WD40"/>
    <property type="match status" value="6"/>
</dbReference>
<evidence type="ECO:0000256" key="7">
    <source>
        <dbReference type="ARBA" id="ARBA00023242"/>
    </source>
</evidence>
<dbReference type="OMA" id="HNHPVWD"/>
<dbReference type="SUPFAM" id="SSF160897">
    <property type="entry name" value="Taf5 N-terminal domain-like"/>
    <property type="match status" value="1"/>
</dbReference>
<sequence>MSAPGGAPSPGPRGGSMGPGVNGNGMAMPSQQPLPGTPVHSAPTPGPSAPPSGAMSQQNLNQISQNIARTVAAMESKDKDWLPPRRRGSRRRRYPASPSQKTQKTQKTQKPVAADVTPAQTLAQSVPRQIVPRPPIAKPLQALSVEETRAREQAVIDYLAKKGYSRTEAMLRMESANQEIDGRPLPQLGEDSRPKTRQGFDLLKNWVEENLDLYKPELRRVLWPLFVYSFFNMVTSFYPQDAKSFFETNKNMFLPEHTDDIRHFEPISLPEHLQDNSVAKLYRNNKYRVVLSNPAYTNLLQFLESKDKEGGSVMNAILSSFCSVKTLDRAADDRFSFAAMLNQISADQTFPAEDEGIPGHHPGSAYTGDNPAMAGTLPRLKLGRLPMEQLLEEDVRAELAEEDSKQPPAAGRNTLIQEFDQMIKNEDDDEAPNRADLPFPQSTARDVQIEVKKVMEHRDRFEIKTRTGGVGPGLSVCMFTFHNTYDGVTCMDFSDDSQVVAVGFQQSYIRIWSLDGTNLQSADPDLDNSPPASSRRLIGHAGPVTAVAFQPCASAREGLSGDDKVATNARWLLSSSMDKTIRLWSLDSWQCMVVYKGHDRPVWDLSWGPFSHYFVSGGSDRTARLWVSDQIRQQRIFVGHDHDVDVVCFHPNSAYVFTASSDHTVRMWAVSTGNAVRMFTGHTGSITAMECSRDGKLLASADDQGCIILWDLAPGRLLKRMRGHGKGGIWSVSWSVESTVLVSGGADGTVRVWDVAGSQETTQGGRIIGEAGTGTRLDAATNPSTSQTKKKKGKDVVVTADQISAFPTKKSPVYKVKFTNMNLVVAGGAYLP</sequence>
<dbReference type="PROSITE" id="PS50896">
    <property type="entry name" value="LISH"/>
    <property type="match status" value="1"/>
</dbReference>
<keyword evidence="12" id="KW-1185">Reference proteome</keyword>
<dbReference type="PROSITE" id="PS50294">
    <property type="entry name" value="WD_REPEATS_REGION"/>
    <property type="match status" value="4"/>
</dbReference>
<dbReference type="InterPro" id="IPR007582">
    <property type="entry name" value="TFIID_NTD2"/>
</dbReference>
<feature type="region of interest" description="Disordered" evidence="9">
    <location>
        <begin position="1"/>
        <end position="115"/>
    </location>
</feature>
<reference evidence="12" key="1">
    <citation type="journal article" date="2017" name="Nat. Microbiol.">
        <title>Global analysis of biosynthetic gene clusters reveals vast potential of secondary metabolite production in Penicillium species.</title>
        <authorList>
            <person name="Nielsen J.C."/>
            <person name="Grijseels S."/>
            <person name="Prigent S."/>
            <person name="Ji B."/>
            <person name="Dainat J."/>
            <person name="Nielsen K.F."/>
            <person name="Frisvad J.C."/>
            <person name="Workman M."/>
            <person name="Nielsen J."/>
        </authorList>
    </citation>
    <scope>NUCLEOTIDE SEQUENCE [LARGE SCALE GENOMIC DNA]</scope>
    <source>
        <strain evidence="12">IBT 13039</strain>
    </source>
</reference>
<dbReference type="PANTHER" id="PTHR19879">
    <property type="entry name" value="TRANSCRIPTION INITIATION FACTOR TFIID"/>
    <property type="match status" value="1"/>
</dbReference>
<dbReference type="Pfam" id="PF04494">
    <property type="entry name" value="TFIID_NTD2"/>
    <property type="match status" value="1"/>
</dbReference>
<feature type="repeat" description="WD" evidence="8">
    <location>
        <begin position="637"/>
        <end position="678"/>
    </location>
</feature>